<sequence>MTTPPPPPGGTPPDEPYDQARDPHAQPPADSGGGGEWPAEPPRSEGYPSQPAGGDYRPPPPPQQHDYPPQGASYQPPPAAPDPYAQQSGHGEPGSYGAPDQGGYQAQEPYTPPPPSGGYGAPPPAGGAGGGGGYPPPPPDGPYWPPEPGQGAPDPYDPIVATDFNTWFNRVTGVFKRSWKSIGLIMLIGAVIPSLVVGTVNTAVGPIGDDMDSINWGDYAGSGLWSLLAWVITGFLAAAAVVAAIRVAVREGTPGVQVPFGESMSYGFGRALPMWGWTIVASIVITIGLCACILPGIYLAIALAVIAPAFVFEGGNPFMRSFKLTHSDFGRALSRLLAAAVAFLVYGCIISLPLGLIEGAVAKDGLGFGGFIVVLILEAIRAVLLVPVAIAGVAVVLVTYAELRARLEGRLSTQQLVQEADAVANRLGDGEGPRRGCVGGFLCGVCFWGVCFWGVCFWGVSRRDPCVPGCGCVAGALPRTPQGASPP</sequence>
<feature type="region of interest" description="Disordered" evidence="1">
    <location>
        <begin position="1"/>
        <end position="157"/>
    </location>
</feature>
<feature type="transmembrane region" description="Helical" evidence="2">
    <location>
        <begin position="336"/>
        <end position="356"/>
    </location>
</feature>
<keyword evidence="4" id="KW-1185">Reference proteome</keyword>
<dbReference type="AlphaFoldDB" id="A0A841G2B4"/>
<dbReference type="EMBL" id="JACHGT010000026">
    <property type="protein sequence ID" value="MBB6039787.1"/>
    <property type="molecule type" value="Genomic_DNA"/>
</dbReference>
<feature type="transmembrane region" description="Helical" evidence="2">
    <location>
        <begin position="295"/>
        <end position="315"/>
    </location>
</feature>
<name>A0A841G2B4_9ACTN</name>
<feature type="compositionally biased region" description="Pro residues" evidence="1">
    <location>
        <begin position="1"/>
        <end position="14"/>
    </location>
</feature>
<keyword evidence="2" id="KW-0812">Transmembrane</keyword>
<feature type="transmembrane region" description="Helical" evidence="2">
    <location>
        <begin position="436"/>
        <end position="460"/>
    </location>
</feature>
<gene>
    <name evidence="3" type="ORF">HNR73_007686</name>
</gene>
<comment type="caution">
    <text evidence="3">The sequence shown here is derived from an EMBL/GenBank/DDBJ whole genome shotgun (WGS) entry which is preliminary data.</text>
</comment>
<reference evidence="3 4" key="1">
    <citation type="submission" date="2020-08" db="EMBL/GenBank/DDBJ databases">
        <title>Genomic Encyclopedia of Type Strains, Phase IV (KMG-IV): sequencing the most valuable type-strain genomes for metagenomic binning, comparative biology and taxonomic classification.</title>
        <authorList>
            <person name="Goeker M."/>
        </authorList>
    </citation>
    <scope>NUCLEOTIDE SEQUENCE [LARGE SCALE GENOMIC DNA]</scope>
    <source>
        <strain evidence="3 4">YIM 65646</strain>
    </source>
</reference>
<evidence type="ECO:0000313" key="4">
    <source>
        <dbReference type="Proteomes" id="UP000548476"/>
    </source>
</evidence>
<dbReference type="Proteomes" id="UP000548476">
    <property type="component" value="Unassembled WGS sequence"/>
</dbReference>
<keyword evidence="2" id="KW-1133">Transmembrane helix</keyword>
<feature type="compositionally biased region" description="Pro residues" evidence="1">
    <location>
        <begin position="110"/>
        <end position="125"/>
    </location>
</feature>
<feature type="transmembrane region" description="Helical" evidence="2">
    <location>
        <begin position="184"/>
        <end position="204"/>
    </location>
</feature>
<organism evidence="3 4">
    <name type="scientific">Phytomonospora endophytica</name>
    <dbReference type="NCBI Taxonomy" id="714109"/>
    <lineage>
        <taxon>Bacteria</taxon>
        <taxon>Bacillati</taxon>
        <taxon>Actinomycetota</taxon>
        <taxon>Actinomycetes</taxon>
        <taxon>Micromonosporales</taxon>
        <taxon>Micromonosporaceae</taxon>
        <taxon>Phytomonospora</taxon>
    </lineage>
</organism>
<feature type="compositionally biased region" description="Low complexity" evidence="1">
    <location>
        <begin position="64"/>
        <end position="74"/>
    </location>
</feature>
<feature type="transmembrane region" description="Helical" evidence="2">
    <location>
        <begin position="270"/>
        <end position="289"/>
    </location>
</feature>
<feature type="transmembrane region" description="Helical" evidence="2">
    <location>
        <begin position="368"/>
        <end position="401"/>
    </location>
</feature>
<evidence type="ECO:0000256" key="1">
    <source>
        <dbReference type="SAM" id="MobiDB-lite"/>
    </source>
</evidence>
<accession>A0A841G2B4</accession>
<evidence type="ECO:0000313" key="3">
    <source>
        <dbReference type="EMBL" id="MBB6039787.1"/>
    </source>
</evidence>
<proteinExistence type="predicted"/>
<dbReference type="RefSeq" id="WP_184792869.1">
    <property type="nucleotide sequence ID" value="NZ_JACHGT010000026.1"/>
</dbReference>
<feature type="compositionally biased region" description="Pro residues" evidence="1">
    <location>
        <begin position="134"/>
        <end position="148"/>
    </location>
</feature>
<protein>
    <recommendedName>
        <fullName evidence="5">Glycerophosphoryl diester phosphodiesterase membrane domain-containing protein</fullName>
    </recommendedName>
</protein>
<evidence type="ECO:0008006" key="5">
    <source>
        <dbReference type="Google" id="ProtNLM"/>
    </source>
</evidence>
<keyword evidence="2" id="KW-0472">Membrane</keyword>
<feature type="transmembrane region" description="Helical" evidence="2">
    <location>
        <begin position="224"/>
        <end position="249"/>
    </location>
</feature>
<evidence type="ECO:0000256" key="2">
    <source>
        <dbReference type="SAM" id="Phobius"/>
    </source>
</evidence>